<accession>A0ABP5KFU7</accession>
<name>A0ABP5KFU7_9ACTN</name>
<evidence type="ECO:0000256" key="2">
    <source>
        <dbReference type="ARBA" id="ARBA00022448"/>
    </source>
</evidence>
<keyword evidence="7" id="KW-1185">Reference proteome</keyword>
<protein>
    <submittedName>
        <fullName evidence="6">Glutamate ABC transporter substrate-binding protein</fullName>
    </submittedName>
</protein>
<dbReference type="InterPro" id="IPR051455">
    <property type="entry name" value="Bact_solute-bind_prot3"/>
</dbReference>
<comment type="caution">
    <text evidence="6">The sequence shown here is derived from an EMBL/GenBank/DDBJ whole genome shotgun (WGS) entry which is preliminary data.</text>
</comment>
<feature type="signal peptide" evidence="4">
    <location>
        <begin position="1"/>
        <end position="25"/>
    </location>
</feature>
<dbReference type="SMART" id="SM00062">
    <property type="entry name" value="PBPb"/>
    <property type="match status" value="1"/>
</dbReference>
<dbReference type="PANTHER" id="PTHR30085">
    <property type="entry name" value="AMINO ACID ABC TRANSPORTER PERMEASE"/>
    <property type="match status" value="1"/>
</dbReference>
<dbReference type="InterPro" id="IPR001638">
    <property type="entry name" value="Solute-binding_3/MltF_N"/>
</dbReference>
<dbReference type="PROSITE" id="PS51257">
    <property type="entry name" value="PROKAR_LIPOPROTEIN"/>
    <property type="match status" value="1"/>
</dbReference>
<dbReference type="RefSeq" id="WP_344304856.1">
    <property type="nucleotide sequence ID" value="NZ_BAAAQQ010000013.1"/>
</dbReference>
<keyword evidence="3 4" id="KW-0732">Signal</keyword>
<evidence type="ECO:0000259" key="5">
    <source>
        <dbReference type="SMART" id="SM00062"/>
    </source>
</evidence>
<dbReference type="SUPFAM" id="SSF53850">
    <property type="entry name" value="Periplasmic binding protein-like II"/>
    <property type="match status" value="1"/>
</dbReference>
<keyword evidence="2" id="KW-0813">Transport</keyword>
<evidence type="ECO:0000256" key="4">
    <source>
        <dbReference type="SAM" id="SignalP"/>
    </source>
</evidence>
<feature type="domain" description="Solute-binding protein family 3/N-terminal" evidence="5">
    <location>
        <begin position="64"/>
        <end position="285"/>
    </location>
</feature>
<feature type="chain" id="PRO_5046729899" evidence="4">
    <location>
        <begin position="26"/>
        <end position="300"/>
    </location>
</feature>
<reference evidence="7" key="1">
    <citation type="journal article" date="2019" name="Int. J. Syst. Evol. Microbiol.">
        <title>The Global Catalogue of Microorganisms (GCM) 10K type strain sequencing project: providing services to taxonomists for standard genome sequencing and annotation.</title>
        <authorList>
            <consortium name="The Broad Institute Genomics Platform"/>
            <consortium name="The Broad Institute Genome Sequencing Center for Infectious Disease"/>
            <person name="Wu L."/>
            <person name="Ma J."/>
        </authorList>
    </citation>
    <scope>NUCLEOTIDE SEQUENCE [LARGE SCALE GENOMIC DNA]</scope>
    <source>
        <strain evidence="7">JCM 16021</strain>
    </source>
</reference>
<dbReference type="Proteomes" id="UP001500575">
    <property type="component" value="Unassembled WGS sequence"/>
</dbReference>
<gene>
    <name evidence="6" type="ORF">GCM10009843_32540</name>
</gene>
<dbReference type="EMBL" id="BAAAQQ010000013">
    <property type="protein sequence ID" value="GAA2130178.1"/>
    <property type="molecule type" value="Genomic_DNA"/>
</dbReference>
<proteinExistence type="inferred from homology"/>
<comment type="similarity">
    <text evidence="1">Belongs to the bacterial solute-binding protein 3 family.</text>
</comment>
<evidence type="ECO:0000313" key="6">
    <source>
        <dbReference type="EMBL" id="GAA2130178.1"/>
    </source>
</evidence>
<dbReference type="Pfam" id="PF00497">
    <property type="entry name" value="SBP_bac_3"/>
    <property type="match status" value="1"/>
</dbReference>
<organism evidence="6 7">
    <name type="scientific">Nocardioides bigeumensis</name>
    <dbReference type="NCBI Taxonomy" id="433657"/>
    <lineage>
        <taxon>Bacteria</taxon>
        <taxon>Bacillati</taxon>
        <taxon>Actinomycetota</taxon>
        <taxon>Actinomycetes</taxon>
        <taxon>Propionibacteriales</taxon>
        <taxon>Nocardioidaceae</taxon>
        <taxon>Nocardioides</taxon>
    </lineage>
</organism>
<dbReference type="Gene3D" id="3.40.190.10">
    <property type="entry name" value="Periplasmic binding protein-like II"/>
    <property type="match status" value="2"/>
</dbReference>
<evidence type="ECO:0000256" key="1">
    <source>
        <dbReference type="ARBA" id="ARBA00010333"/>
    </source>
</evidence>
<dbReference type="PANTHER" id="PTHR30085:SF6">
    <property type="entry name" value="ABC TRANSPORTER GLUTAMINE-BINDING PROTEIN GLNH"/>
    <property type="match status" value="1"/>
</dbReference>
<evidence type="ECO:0000313" key="7">
    <source>
        <dbReference type="Proteomes" id="UP001500575"/>
    </source>
</evidence>
<evidence type="ECO:0000256" key="3">
    <source>
        <dbReference type="ARBA" id="ARBA00022729"/>
    </source>
</evidence>
<sequence length="300" mass="31718">MRLHTRFHRTAALVAGLGLALSGLAACGDAGDGDAETVDVEVEEDAADAFDDGTRMKELAESGEITIGVKFDQPGIGFKGATDDMPTGIDPEIGKILAASLGIAPEDITWKETISDNREPYLIDGEVDLVLASYSITPERREVVGQAGPYYVTGQQLLVASDSDIDSLDDVKGTEVCSVTGSTSLENIEAEGAEPRGFDTYSECVDQVLSGAVDAMTTDGAILLGYAAENPDELKVVVDPFSEERYGVGYSLDHPEMCQWIVDTLTEAQDGDAYDAAFEATLGQSGVDTPEAPEMDACPE</sequence>